<dbReference type="Pfam" id="PF12728">
    <property type="entry name" value="HTH_17"/>
    <property type="match status" value="1"/>
</dbReference>
<dbReference type="GO" id="GO:0003677">
    <property type="term" value="F:DNA binding"/>
    <property type="evidence" value="ECO:0007669"/>
    <property type="project" value="InterPro"/>
</dbReference>
<dbReference type="InterPro" id="IPR009061">
    <property type="entry name" value="DNA-bd_dom_put_sf"/>
</dbReference>
<dbReference type="InterPro" id="IPR041657">
    <property type="entry name" value="HTH_17"/>
</dbReference>
<sequence length="71" mass="8068">MTADVPELLTYQQAADQLTMSVRSLRRLVNAGKVPHRRIGHLVRFTTDDLTEILASARIAPLPRSPRRPRH</sequence>
<dbReference type="SUPFAM" id="SSF46955">
    <property type="entry name" value="Putative DNA-binding domain"/>
    <property type="match status" value="1"/>
</dbReference>
<dbReference type="AlphaFoldDB" id="A0A4R2ISW9"/>
<dbReference type="Proteomes" id="UP000295680">
    <property type="component" value="Unassembled WGS sequence"/>
</dbReference>
<accession>A0A4R2ISW9</accession>
<evidence type="ECO:0000313" key="2">
    <source>
        <dbReference type="EMBL" id="TCO47289.1"/>
    </source>
</evidence>
<comment type="caution">
    <text evidence="2">The sequence shown here is derived from an EMBL/GenBank/DDBJ whole genome shotgun (WGS) entry which is preliminary data.</text>
</comment>
<evidence type="ECO:0000259" key="1">
    <source>
        <dbReference type="Pfam" id="PF12728"/>
    </source>
</evidence>
<dbReference type="RefSeq" id="WP_165960991.1">
    <property type="nucleotide sequence ID" value="NZ_SLWS01000017.1"/>
</dbReference>
<dbReference type="NCBIfam" id="TIGR01764">
    <property type="entry name" value="excise"/>
    <property type="match status" value="1"/>
</dbReference>
<gene>
    <name evidence="2" type="ORF">EV192_11729</name>
</gene>
<feature type="domain" description="Helix-turn-helix" evidence="1">
    <location>
        <begin position="8"/>
        <end position="56"/>
    </location>
</feature>
<reference evidence="2 3" key="1">
    <citation type="submission" date="2019-03" db="EMBL/GenBank/DDBJ databases">
        <title>Genomic Encyclopedia of Type Strains, Phase IV (KMG-IV): sequencing the most valuable type-strain genomes for metagenomic binning, comparative biology and taxonomic classification.</title>
        <authorList>
            <person name="Goeker M."/>
        </authorList>
    </citation>
    <scope>NUCLEOTIDE SEQUENCE [LARGE SCALE GENOMIC DNA]</scope>
    <source>
        <strain evidence="2 3">DSM 45934</strain>
    </source>
</reference>
<keyword evidence="3" id="KW-1185">Reference proteome</keyword>
<proteinExistence type="predicted"/>
<dbReference type="InterPro" id="IPR010093">
    <property type="entry name" value="SinI_DNA-bd"/>
</dbReference>
<protein>
    <submittedName>
        <fullName evidence="2">Excisionase family DNA binding protein</fullName>
    </submittedName>
</protein>
<name>A0A4R2ISW9_9PSEU</name>
<organism evidence="2 3">
    <name type="scientific">Actinocrispum wychmicini</name>
    <dbReference type="NCBI Taxonomy" id="1213861"/>
    <lineage>
        <taxon>Bacteria</taxon>
        <taxon>Bacillati</taxon>
        <taxon>Actinomycetota</taxon>
        <taxon>Actinomycetes</taxon>
        <taxon>Pseudonocardiales</taxon>
        <taxon>Pseudonocardiaceae</taxon>
        <taxon>Actinocrispum</taxon>
    </lineage>
</organism>
<evidence type="ECO:0000313" key="3">
    <source>
        <dbReference type="Proteomes" id="UP000295680"/>
    </source>
</evidence>
<dbReference type="EMBL" id="SLWS01000017">
    <property type="protein sequence ID" value="TCO47289.1"/>
    <property type="molecule type" value="Genomic_DNA"/>
</dbReference>